<dbReference type="Proteomes" id="UP001147760">
    <property type="component" value="Unassembled WGS sequence"/>
</dbReference>
<dbReference type="EMBL" id="JAPWDO010000003">
    <property type="protein sequence ID" value="KAJ5478195.1"/>
    <property type="molecule type" value="Genomic_DNA"/>
</dbReference>
<dbReference type="InterPro" id="IPR011008">
    <property type="entry name" value="Dimeric_a/b-barrel"/>
</dbReference>
<dbReference type="PROSITE" id="PS51502">
    <property type="entry name" value="S_R_A_B_BARREL"/>
    <property type="match status" value="1"/>
</dbReference>
<keyword evidence="3" id="KW-1185">Reference proteome</keyword>
<feature type="domain" description="Stress-response A/B barrel" evidence="1">
    <location>
        <begin position="1"/>
        <end position="67"/>
    </location>
</feature>
<dbReference type="SUPFAM" id="SSF54909">
    <property type="entry name" value="Dimeric alpha+beta barrel"/>
    <property type="match status" value="1"/>
</dbReference>
<dbReference type="AlphaFoldDB" id="A0A9W9WX69"/>
<evidence type="ECO:0000259" key="1">
    <source>
        <dbReference type="PROSITE" id="PS51502"/>
    </source>
</evidence>
<evidence type="ECO:0000313" key="2">
    <source>
        <dbReference type="EMBL" id="KAJ5478195.1"/>
    </source>
</evidence>
<reference evidence="2" key="1">
    <citation type="submission" date="2022-12" db="EMBL/GenBank/DDBJ databases">
        <authorList>
            <person name="Petersen C."/>
        </authorList>
    </citation>
    <scope>NUCLEOTIDE SEQUENCE</scope>
    <source>
        <strain evidence="2">IBT 17660</strain>
    </source>
</reference>
<accession>A0A9W9WX69</accession>
<organism evidence="2 3">
    <name type="scientific">Penicillium desertorum</name>
    <dbReference type="NCBI Taxonomy" id="1303715"/>
    <lineage>
        <taxon>Eukaryota</taxon>
        <taxon>Fungi</taxon>
        <taxon>Dikarya</taxon>
        <taxon>Ascomycota</taxon>
        <taxon>Pezizomycotina</taxon>
        <taxon>Eurotiomycetes</taxon>
        <taxon>Eurotiomycetidae</taxon>
        <taxon>Eurotiales</taxon>
        <taxon>Aspergillaceae</taxon>
        <taxon>Penicillium</taxon>
    </lineage>
</organism>
<name>A0A9W9WX69_9EURO</name>
<sequence>MAILHVVQFDFKQDVAPATQQENCTHLFILEFDSIEQQEYYKSLDPVHADFASRILPLVDSFKITAFRESDFQGVSELG</sequence>
<reference evidence="2" key="2">
    <citation type="journal article" date="2023" name="IMA Fungus">
        <title>Comparative genomic study of the Penicillium genus elucidates a diverse pangenome and 15 lateral gene transfer events.</title>
        <authorList>
            <person name="Petersen C."/>
            <person name="Sorensen T."/>
            <person name="Nielsen M.R."/>
            <person name="Sondergaard T.E."/>
            <person name="Sorensen J.L."/>
            <person name="Fitzpatrick D.A."/>
            <person name="Frisvad J.C."/>
            <person name="Nielsen K.L."/>
        </authorList>
    </citation>
    <scope>NUCLEOTIDE SEQUENCE</scope>
    <source>
        <strain evidence="2">IBT 17660</strain>
    </source>
</reference>
<gene>
    <name evidence="2" type="ORF">N7530_003704</name>
</gene>
<proteinExistence type="predicted"/>
<protein>
    <recommendedName>
        <fullName evidence="1">Stress-response A/B barrel domain-containing protein</fullName>
    </recommendedName>
</protein>
<dbReference type="Pfam" id="PF07876">
    <property type="entry name" value="Dabb"/>
    <property type="match status" value="1"/>
</dbReference>
<dbReference type="OrthoDB" id="1601230at2759"/>
<evidence type="ECO:0000313" key="3">
    <source>
        <dbReference type="Proteomes" id="UP001147760"/>
    </source>
</evidence>
<dbReference type="Gene3D" id="3.30.70.100">
    <property type="match status" value="1"/>
</dbReference>
<comment type="caution">
    <text evidence="2">The sequence shown here is derived from an EMBL/GenBank/DDBJ whole genome shotgun (WGS) entry which is preliminary data.</text>
</comment>
<dbReference type="InterPro" id="IPR013097">
    <property type="entry name" value="Dabb"/>
</dbReference>